<comment type="caution">
    <text evidence="2">The sequence shown here is derived from an EMBL/GenBank/DDBJ whole genome shotgun (WGS) entry which is preliminary data.</text>
</comment>
<sequence>MLSFVISISELLSPANWLTDVRIWSNQSLYPFTAKYDYMQTSPQSTIVTITSLRQFSSFKGNCSFSALDGFKTSSLKNAVYILNVDLALPPNCVNVEIAFMNSVQGELDNITVTGWVNVSGNSIVEFRGSQFVGHIYDGAVIGGYYSNLSFLLNNGNLDNSSSVFIHPSNFDGINIGTVIGMNNAAVTRTQIATCTGSNVFYSQTAENDHQNLIREWYPARLELFEWKMMRSKYYFMDFDINGDMTTDFTLSVQRAYYYPGTTNIAVFLQDGSQVECSQFYDPISKSCKAACESGSKIYEQFCQSACPTNYFTADDSNYCYVQCPAKLGYYIDGSVCKKCLTAKVTNLAVDDSDCIASCPTSSPVVVGSGCFAKAQTVQTFVPGICSLVCAPGQLMDTSCVSTCGEGNVSKSSLRICEPCKTSYDGGIYWKRTGAECASSCEYLNNTYCEDLGSEFCEYYYVSGSQKICVHSCPSTYQYQQYLQPEEKRCYNICPIEYIIDHPNSKCVTNCTSQYYYYVSSTRYCLATCGPANYTAIEPDKHATNLRCESACSLFDAKPYSNTHTCVPNCYSTVNKFIDLNGLDCVSSCSYYHYEPLTGFFNCVPDCNSGFFGMDLGLDSTYNRCESQCNLFSVHFYTISEIQKCVEACPTDYSFIDGEFCKVICPDERRYFDDIKNCSASCLSAIPYAEPDNHCVSLCASMNYSVRDDIQPKICVGICPIYFMVNISNSNSKQCVTECISQVTHKFIEPVTSECVAVCPAPFYNRDSSTQFLTCLPDCSSDQHGLDVTYDATMERCEVKCSMFSTLKYNIQEEQKCVDDCPNNLYWQDLTLEKFCLLSCGSGNYSANDGLSATRCEPTCQNFEVLKIRYQDTCISKCNYFLKEDECLHSCTLPQLYEVNLCVDSCTEGFQQYGNICSDCVLDQDGLCVEDVKADIIKSVKSGMKIGTWVAVAVLVLAIVAVCVYLLKYLQKAKQYQIAVNQVDQTNGFDTLFDQTLNRTTDQVNDNCDDCEDAFTKHRRERVVVKI</sequence>
<evidence type="ECO:0000313" key="4">
    <source>
        <dbReference type="Proteomes" id="UP001642409"/>
    </source>
</evidence>
<dbReference type="AlphaFoldDB" id="A0AA86Q899"/>
<keyword evidence="1" id="KW-0812">Transmembrane</keyword>
<dbReference type="EMBL" id="CAXDID020000155">
    <property type="protein sequence ID" value="CAL6043077.1"/>
    <property type="molecule type" value="Genomic_DNA"/>
</dbReference>
<feature type="transmembrane region" description="Helical" evidence="1">
    <location>
        <begin position="946"/>
        <end position="967"/>
    </location>
</feature>
<keyword evidence="1" id="KW-1133">Transmembrane helix</keyword>
<dbReference type="InterPro" id="IPR009030">
    <property type="entry name" value="Growth_fac_rcpt_cys_sf"/>
</dbReference>
<name>A0AA86Q899_9EUKA</name>
<proteinExistence type="predicted"/>
<dbReference type="EMBL" id="CATOUU010000782">
    <property type="protein sequence ID" value="CAI9947899.1"/>
    <property type="molecule type" value="Genomic_DNA"/>
</dbReference>
<protein>
    <submittedName>
        <fullName evidence="2">Uncharacterized protein</fullName>
    </submittedName>
</protein>
<dbReference type="Proteomes" id="UP001642409">
    <property type="component" value="Unassembled WGS sequence"/>
</dbReference>
<evidence type="ECO:0000313" key="2">
    <source>
        <dbReference type="EMBL" id="CAI9947899.1"/>
    </source>
</evidence>
<dbReference type="SUPFAM" id="SSF57184">
    <property type="entry name" value="Growth factor receptor domain"/>
    <property type="match status" value="1"/>
</dbReference>
<evidence type="ECO:0000256" key="1">
    <source>
        <dbReference type="SAM" id="Phobius"/>
    </source>
</evidence>
<organism evidence="2">
    <name type="scientific">Hexamita inflata</name>
    <dbReference type="NCBI Taxonomy" id="28002"/>
    <lineage>
        <taxon>Eukaryota</taxon>
        <taxon>Metamonada</taxon>
        <taxon>Diplomonadida</taxon>
        <taxon>Hexamitidae</taxon>
        <taxon>Hexamitinae</taxon>
        <taxon>Hexamita</taxon>
    </lineage>
</organism>
<keyword evidence="1" id="KW-0472">Membrane</keyword>
<accession>A0AA86Q899</accession>
<reference evidence="3 4" key="2">
    <citation type="submission" date="2024-07" db="EMBL/GenBank/DDBJ databases">
        <authorList>
            <person name="Akdeniz Z."/>
        </authorList>
    </citation>
    <scope>NUCLEOTIDE SEQUENCE [LARGE SCALE GENOMIC DNA]</scope>
</reference>
<reference evidence="2" key="1">
    <citation type="submission" date="2023-06" db="EMBL/GenBank/DDBJ databases">
        <authorList>
            <person name="Kurt Z."/>
        </authorList>
    </citation>
    <scope>NUCLEOTIDE SEQUENCE</scope>
</reference>
<gene>
    <name evidence="2" type="ORF">HINF_LOCUS35544</name>
    <name evidence="3" type="ORF">HINF_LOCUS39902</name>
</gene>
<keyword evidence="4" id="KW-1185">Reference proteome</keyword>
<evidence type="ECO:0000313" key="3">
    <source>
        <dbReference type="EMBL" id="CAL6043077.1"/>
    </source>
</evidence>